<dbReference type="InterPro" id="IPR001310">
    <property type="entry name" value="Histidine_triad_HIT"/>
</dbReference>
<protein>
    <submittedName>
        <fullName evidence="5">Histidine triad nucleotide-binding protein</fullName>
    </submittedName>
</protein>
<feature type="short sequence motif" description="Histidine triad motif" evidence="2 3">
    <location>
        <begin position="96"/>
        <end position="100"/>
    </location>
</feature>
<evidence type="ECO:0000313" key="6">
    <source>
        <dbReference type="Proteomes" id="UP000236946"/>
    </source>
</evidence>
<dbReference type="Pfam" id="PF11969">
    <property type="entry name" value="DcpS_C"/>
    <property type="match status" value="1"/>
</dbReference>
<evidence type="ECO:0000313" key="5">
    <source>
        <dbReference type="EMBL" id="PJE69736.1"/>
    </source>
</evidence>
<dbReference type="InterPro" id="IPR019808">
    <property type="entry name" value="Histidine_triad_CS"/>
</dbReference>
<dbReference type="InterPro" id="IPR036265">
    <property type="entry name" value="HIT-like_sf"/>
</dbReference>
<evidence type="ECO:0000256" key="1">
    <source>
        <dbReference type="PIRSR" id="PIRSR601310-1"/>
    </source>
</evidence>
<evidence type="ECO:0000256" key="3">
    <source>
        <dbReference type="PROSITE-ProRule" id="PRU00464"/>
    </source>
</evidence>
<dbReference type="PROSITE" id="PS51084">
    <property type="entry name" value="HIT_2"/>
    <property type="match status" value="1"/>
</dbReference>
<dbReference type="InterPro" id="IPR011146">
    <property type="entry name" value="HIT-like"/>
</dbReference>
<dbReference type="CDD" id="cd01276">
    <property type="entry name" value="PKCI_related"/>
    <property type="match status" value="1"/>
</dbReference>
<dbReference type="GO" id="GO:0003824">
    <property type="term" value="F:catalytic activity"/>
    <property type="evidence" value="ECO:0007669"/>
    <property type="project" value="InterPro"/>
</dbReference>
<dbReference type="SUPFAM" id="SSF54197">
    <property type="entry name" value="HIT-like"/>
    <property type="match status" value="1"/>
</dbReference>
<organism evidence="5 6">
    <name type="scientific">Candidatus Staskawiczbacteria bacterium CG10_big_fil_rev_8_21_14_0_10_38_10</name>
    <dbReference type="NCBI Taxonomy" id="1974891"/>
    <lineage>
        <taxon>Bacteria</taxon>
        <taxon>Candidatus Staskawicziibacteriota</taxon>
    </lineage>
</organism>
<feature type="active site" description="Tele-AMP-histidine intermediate" evidence="1">
    <location>
        <position position="98"/>
    </location>
</feature>
<dbReference type="PROSITE" id="PS00892">
    <property type="entry name" value="HIT_1"/>
    <property type="match status" value="1"/>
</dbReference>
<evidence type="ECO:0000259" key="4">
    <source>
        <dbReference type="PROSITE" id="PS51084"/>
    </source>
</evidence>
<dbReference type="PANTHER" id="PTHR23089">
    <property type="entry name" value="HISTIDINE TRIAD HIT PROTEIN"/>
    <property type="match status" value="1"/>
</dbReference>
<dbReference type="EMBL" id="PFEN01000007">
    <property type="protein sequence ID" value="PJE69736.1"/>
    <property type="molecule type" value="Genomic_DNA"/>
</dbReference>
<reference evidence="6" key="1">
    <citation type="submission" date="2017-09" db="EMBL/GenBank/DDBJ databases">
        <title>Depth-based differentiation of microbial function through sediment-hosted aquifers and enrichment of novel symbionts in the deep terrestrial subsurface.</title>
        <authorList>
            <person name="Probst A.J."/>
            <person name="Ladd B."/>
            <person name="Jarett J.K."/>
            <person name="Geller-Mcgrath D.E."/>
            <person name="Sieber C.M.K."/>
            <person name="Emerson J.B."/>
            <person name="Anantharaman K."/>
            <person name="Thomas B.C."/>
            <person name="Malmstrom R."/>
            <person name="Stieglmeier M."/>
            <person name="Klingl A."/>
            <person name="Woyke T."/>
            <person name="Ryan C.M."/>
            <person name="Banfield J.F."/>
        </authorList>
    </citation>
    <scope>NUCLEOTIDE SEQUENCE [LARGE SCALE GENOMIC DNA]</scope>
</reference>
<feature type="domain" description="HIT" evidence="4">
    <location>
        <begin position="5"/>
        <end position="110"/>
    </location>
</feature>
<name>A0A2H9T1W9_9BACT</name>
<dbReference type="PRINTS" id="PR00332">
    <property type="entry name" value="HISTRIAD"/>
</dbReference>
<dbReference type="AlphaFoldDB" id="A0A2H9T1W9"/>
<gene>
    <name evidence="5" type="ORF">COU98_00350</name>
</gene>
<comment type="caution">
    <text evidence="5">The sequence shown here is derived from an EMBL/GenBank/DDBJ whole genome shotgun (WGS) entry which is preliminary data.</text>
</comment>
<accession>A0A2H9T1W9</accession>
<sequence length="110" mass="12425">MENCIFCKIANKELPSEIIYEDGNFISFKDISPKAPTHFLIIPKKHIESVNHLQPGDREMVGQLLLIAKKISEEKKLTGYRLVINVGRKGGQLIDHLHLHLLSGETITLP</sequence>
<evidence type="ECO:0000256" key="2">
    <source>
        <dbReference type="PIRSR" id="PIRSR601310-3"/>
    </source>
</evidence>
<proteinExistence type="predicted"/>
<dbReference type="Proteomes" id="UP000236946">
    <property type="component" value="Unassembled WGS sequence"/>
</dbReference>
<dbReference type="Gene3D" id="3.30.428.10">
    <property type="entry name" value="HIT-like"/>
    <property type="match status" value="1"/>
</dbReference>